<dbReference type="AlphaFoldDB" id="A0AAX2IUU4"/>
<name>A0AAX2IUU4_LEGPN</name>
<gene>
    <name evidence="1" type="ORF">NCTC12272_01530</name>
</gene>
<reference evidence="1 2" key="1">
    <citation type="submission" date="2018-06" db="EMBL/GenBank/DDBJ databases">
        <authorList>
            <consortium name="Pathogen Informatics"/>
            <person name="Doyle S."/>
        </authorList>
    </citation>
    <scope>NUCLEOTIDE SEQUENCE [LARGE SCALE GENOMIC DNA]</scope>
    <source>
        <strain evidence="1 2">NCTC12272</strain>
    </source>
</reference>
<accession>A0AAX2IUU4</accession>
<evidence type="ECO:0000313" key="2">
    <source>
        <dbReference type="Proteomes" id="UP000249566"/>
    </source>
</evidence>
<dbReference type="RefSeq" id="WP_027221674.1">
    <property type="nucleotide sequence ID" value="NZ_CAAAIJ010000001.1"/>
</dbReference>
<dbReference type="Proteomes" id="UP000249566">
    <property type="component" value="Chromosome 1"/>
</dbReference>
<dbReference type="EMBL" id="LS483412">
    <property type="protein sequence ID" value="SQG90341.1"/>
    <property type="molecule type" value="Genomic_DNA"/>
</dbReference>
<evidence type="ECO:0000313" key="1">
    <source>
        <dbReference type="EMBL" id="SQG90341.1"/>
    </source>
</evidence>
<dbReference type="Gene3D" id="2.30.30.110">
    <property type="match status" value="1"/>
</dbReference>
<dbReference type="Pfam" id="PF02452">
    <property type="entry name" value="PemK_toxin"/>
    <property type="match status" value="1"/>
</dbReference>
<dbReference type="InterPro" id="IPR011067">
    <property type="entry name" value="Plasmid_toxin/cell-grow_inhib"/>
</dbReference>
<organism evidence="1 2">
    <name type="scientific">Legionella pneumophila subsp. pascullei</name>
    <dbReference type="NCBI Taxonomy" id="91890"/>
    <lineage>
        <taxon>Bacteria</taxon>
        <taxon>Pseudomonadati</taxon>
        <taxon>Pseudomonadota</taxon>
        <taxon>Gammaproteobacteria</taxon>
        <taxon>Legionellales</taxon>
        <taxon>Legionellaceae</taxon>
        <taxon>Legionella</taxon>
    </lineage>
</organism>
<proteinExistence type="predicted"/>
<dbReference type="GO" id="GO:0003677">
    <property type="term" value="F:DNA binding"/>
    <property type="evidence" value="ECO:0007669"/>
    <property type="project" value="InterPro"/>
</dbReference>
<dbReference type="InterPro" id="IPR003477">
    <property type="entry name" value="PemK-like"/>
</dbReference>
<sequence>MPIIFHPNPGQILLCDFSDFKEPEMVKKNRPIIVLSSALKGRDKLLTIVPLSTVKPDPTQPYHYLLPKKLMPMIGIFQERESWVKGDMLYTVGFHRLDLIKLNTRNVDGKRDYFRNKLGREQMREIYKCVLHGLNLSKLTNHL</sequence>
<dbReference type="SUPFAM" id="SSF50118">
    <property type="entry name" value="Cell growth inhibitor/plasmid maintenance toxic component"/>
    <property type="match status" value="1"/>
</dbReference>
<protein>
    <submittedName>
        <fullName evidence="1">Uncharacterized protein conserved in bacteria</fullName>
    </submittedName>
</protein>